<dbReference type="Pfam" id="PF09954">
    <property type="entry name" value="DUF2188"/>
    <property type="match status" value="1"/>
</dbReference>
<feature type="compositionally biased region" description="Basic and acidic residues" evidence="1">
    <location>
        <begin position="52"/>
        <end position="68"/>
    </location>
</feature>
<evidence type="ECO:0000256" key="1">
    <source>
        <dbReference type="SAM" id="MobiDB-lite"/>
    </source>
</evidence>
<dbReference type="InterPro" id="IPR018691">
    <property type="entry name" value="DUF2188"/>
</dbReference>
<proteinExistence type="predicted"/>
<dbReference type="EMBL" id="JABFAJ010000008">
    <property type="protein sequence ID" value="NNU26796.1"/>
    <property type="molecule type" value="Genomic_DNA"/>
</dbReference>
<dbReference type="AlphaFoldDB" id="A0A849JTS9"/>
<evidence type="ECO:0000313" key="3">
    <source>
        <dbReference type="Proteomes" id="UP000557204"/>
    </source>
</evidence>
<feature type="compositionally biased region" description="Basic and acidic residues" evidence="1">
    <location>
        <begin position="1"/>
        <end position="38"/>
    </location>
</feature>
<reference evidence="2 3" key="1">
    <citation type="submission" date="2020-05" db="EMBL/GenBank/DDBJ databases">
        <title>Genome sequence of Isoptericola sp. JC619 isolated from Chilika lagoon, India.</title>
        <authorList>
            <person name="Kumar D."/>
            <person name="Appam K."/>
            <person name="Gandham S."/>
            <person name="Uppada J."/>
            <person name="Sasikala C."/>
            <person name="Venkata Ramana C."/>
        </authorList>
    </citation>
    <scope>NUCLEOTIDE SEQUENCE [LARGE SCALE GENOMIC DNA]</scope>
    <source>
        <strain evidence="2 3">JC619</strain>
    </source>
</reference>
<organism evidence="2 3">
    <name type="scientific">Isoptericola sediminis</name>
    <dbReference type="NCBI Taxonomy" id="2733572"/>
    <lineage>
        <taxon>Bacteria</taxon>
        <taxon>Bacillati</taxon>
        <taxon>Actinomycetota</taxon>
        <taxon>Actinomycetes</taxon>
        <taxon>Micrococcales</taxon>
        <taxon>Promicromonosporaceae</taxon>
        <taxon>Isoptericola</taxon>
    </lineage>
</organism>
<comment type="caution">
    <text evidence="2">The sequence shown here is derived from an EMBL/GenBank/DDBJ whole genome shotgun (WGS) entry which is preliminary data.</text>
</comment>
<keyword evidence="3" id="KW-1185">Reference proteome</keyword>
<name>A0A849JTS9_9MICO</name>
<dbReference type="RefSeq" id="WP_171246313.1">
    <property type="nucleotide sequence ID" value="NZ_JABFAJ010000008.1"/>
</dbReference>
<sequence length="77" mass="8860">MAKGDVHTSWDADREKWVNRREGNDRPSSSHDRADDASSRGQDLARNTGSEWIKHRKDDGRIHDRNTYGKDPYPPKG</sequence>
<dbReference type="Proteomes" id="UP000557204">
    <property type="component" value="Unassembled WGS sequence"/>
</dbReference>
<evidence type="ECO:0000313" key="2">
    <source>
        <dbReference type="EMBL" id="NNU26796.1"/>
    </source>
</evidence>
<gene>
    <name evidence="2" type="ORF">HLI28_04455</name>
</gene>
<accession>A0A849JTS9</accession>
<feature type="region of interest" description="Disordered" evidence="1">
    <location>
        <begin position="1"/>
        <end position="77"/>
    </location>
</feature>
<protein>
    <submittedName>
        <fullName evidence="2">DUF2188 domain-containing protein</fullName>
    </submittedName>
</protein>